<dbReference type="SMART" id="SM00472">
    <property type="entry name" value="MIR"/>
    <property type="match status" value="4"/>
</dbReference>
<dbReference type="FunFam" id="2.60.120.920:FF:000003">
    <property type="entry name" value="ryanodine receptor isoform X2"/>
    <property type="match status" value="1"/>
</dbReference>
<feature type="domain" description="B30.2/SPRY" evidence="32">
    <location>
        <begin position="1355"/>
        <end position="1567"/>
    </location>
</feature>
<dbReference type="FunFam" id="2.80.10.50:FF:000006">
    <property type="entry name" value="Ryanodine receptor 2 (Cardiac)"/>
    <property type="match status" value="1"/>
</dbReference>
<feature type="transmembrane region" description="Helical" evidence="31">
    <location>
        <begin position="4937"/>
        <end position="4960"/>
    </location>
</feature>
<dbReference type="GO" id="GO:0014808">
    <property type="term" value="P:release of sequestered calcium ion into cytosol by sarcoplasmic reticulum"/>
    <property type="evidence" value="ECO:0007669"/>
    <property type="project" value="TreeGrafter"/>
</dbReference>
<dbReference type="Pfam" id="PF01365">
    <property type="entry name" value="RYDR_ITPR"/>
    <property type="match status" value="2"/>
</dbReference>
<evidence type="ECO:0000256" key="9">
    <source>
        <dbReference type="ARBA" id="ARBA00022723"/>
    </source>
</evidence>
<evidence type="ECO:0000313" key="35">
    <source>
        <dbReference type="RefSeq" id="XP_033809943.1"/>
    </source>
</evidence>
<dbReference type="InterPro" id="IPR011992">
    <property type="entry name" value="EF-hand-dom_pair"/>
</dbReference>
<feature type="domain" description="MIR" evidence="33">
    <location>
        <begin position="281"/>
        <end position="338"/>
    </location>
</feature>
<evidence type="ECO:0000256" key="8">
    <source>
        <dbReference type="ARBA" id="ARBA00022692"/>
    </source>
</evidence>
<keyword evidence="21" id="KW-1071">Ligand-gated ion channel</keyword>
<evidence type="ECO:0000256" key="3">
    <source>
        <dbReference type="ARBA" id="ARBA00022448"/>
    </source>
</evidence>
<keyword evidence="3" id="KW-0813">Transport</keyword>
<dbReference type="InterPro" id="IPR043136">
    <property type="entry name" value="B30.2/SPRY_sf"/>
</dbReference>
<dbReference type="InterPro" id="IPR013333">
    <property type="entry name" value="Ryan_recept"/>
</dbReference>
<feature type="region of interest" description="Disordered" evidence="30">
    <location>
        <begin position="4462"/>
        <end position="4564"/>
    </location>
</feature>
<evidence type="ECO:0000256" key="22">
    <source>
        <dbReference type="ARBA" id="ARBA00023303"/>
    </source>
</evidence>
<dbReference type="InterPro" id="IPR014821">
    <property type="entry name" value="Ins145_P3_rcpt"/>
</dbReference>
<dbReference type="InterPro" id="IPR009460">
    <property type="entry name" value="Ryanrecept_TM4-6"/>
</dbReference>
<keyword evidence="13" id="KW-0106">Calcium</keyword>
<dbReference type="Pfam" id="PF21119">
    <property type="entry name" value="RYDR_Jsol"/>
    <property type="match status" value="1"/>
</dbReference>
<dbReference type="CDD" id="cd12877">
    <property type="entry name" value="SPRY1_RyR"/>
    <property type="match status" value="1"/>
</dbReference>
<keyword evidence="4" id="KW-0217">Developmental protein</keyword>
<dbReference type="FunFam" id="1.10.287.70:FF:000017">
    <property type="entry name" value="ryanodine receptor isoform X2"/>
    <property type="match status" value="1"/>
</dbReference>
<gene>
    <name evidence="35" type="primary">RYR1</name>
</gene>
<evidence type="ECO:0000256" key="27">
    <source>
        <dbReference type="ARBA" id="ARBA00045680"/>
    </source>
</evidence>
<dbReference type="InterPro" id="IPR013320">
    <property type="entry name" value="ConA-like_dom_sf"/>
</dbReference>
<comment type="subunit">
    <text evidence="28">Homotetramer. Can also form heterotetramers with RYR2. Identified in a complex composed of RYR1, PDE4D, PKA, FKBP1A and protein phosphatase 1 (PP1). Repeated very high-level exercise decreases interaction with PDE4D and protein phosphatase 1 (PP1). Interacts with CALM; CALM with bound calcium inhibits the RYR1 channel activity. Interacts with S100A1. Interacts with FKBP1A; this stabilizes the closed conformation of the channel. Interacts with CACNA1S; interaction with CACNA1S is important for activation of the RYR1 channel. Interacts with CACNB1. Interacts with TRDN and ASPH; these interactions stimulate RYR1 channel activity. Interacts with SELENON. Interacts with scorpion calcins (AC P0DPT1; AC P0DM30; AC A0A1L4BJ42; AC P59868; AC P60254; AC B8QG00; AC L0GBR1; AC P60252; AC P60253).</text>
</comment>
<dbReference type="GO" id="GO:0030018">
    <property type="term" value="C:Z disc"/>
    <property type="evidence" value="ECO:0007669"/>
    <property type="project" value="TreeGrafter"/>
</dbReference>
<keyword evidence="17 31" id="KW-1133">Transmembrane helix</keyword>
<keyword evidence="10" id="KW-0677">Repeat</keyword>
<feature type="compositionally biased region" description="Acidic residues" evidence="30">
    <location>
        <begin position="1880"/>
        <end position="1913"/>
    </location>
</feature>
<dbReference type="InterPro" id="IPR035910">
    <property type="entry name" value="RyR/IP3R_RIH_dom_sf"/>
</dbReference>
<dbReference type="FunFam" id="1.10.490.160:FF:000001">
    <property type="entry name" value="Ryanodine receptor 2 (Cardiac)"/>
    <property type="match status" value="1"/>
</dbReference>
<comment type="subcellular location">
    <subcellularLocation>
        <location evidence="1">Sarcoplasmic reticulum membrane</location>
        <topology evidence="1">Multi-pass membrane protein</topology>
    </subcellularLocation>
</comment>
<dbReference type="Pfam" id="PF08454">
    <property type="entry name" value="RIH_assoc"/>
    <property type="match status" value="1"/>
</dbReference>
<feature type="compositionally biased region" description="Basic and acidic residues" evidence="30">
    <location>
        <begin position="1914"/>
        <end position="1942"/>
    </location>
</feature>
<dbReference type="Pfam" id="PF00622">
    <property type="entry name" value="SPRY"/>
    <property type="match status" value="3"/>
</dbReference>
<dbReference type="InterPro" id="IPR048581">
    <property type="entry name" value="RYDR_Jsol"/>
</dbReference>
<evidence type="ECO:0000256" key="20">
    <source>
        <dbReference type="ARBA" id="ARBA00023170"/>
    </source>
</evidence>
<evidence type="ECO:0000256" key="26">
    <source>
        <dbReference type="ARBA" id="ARBA00033030"/>
    </source>
</evidence>
<keyword evidence="29" id="KW-0175">Coiled coil</keyword>
<dbReference type="PANTHER" id="PTHR46399:SF10">
    <property type="entry name" value="RYANODINE RECEPTOR 1"/>
    <property type="match status" value="1"/>
</dbReference>
<feature type="transmembrane region" description="Helical" evidence="31">
    <location>
        <begin position="4667"/>
        <end position="4690"/>
    </location>
</feature>
<feature type="compositionally biased region" description="Low complexity" evidence="30">
    <location>
        <begin position="3507"/>
        <end position="3517"/>
    </location>
</feature>
<evidence type="ECO:0000256" key="31">
    <source>
        <dbReference type="SAM" id="Phobius"/>
    </source>
</evidence>
<feature type="region of interest" description="Disordered" evidence="30">
    <location>
        <begin position="3501"/>
        <end position="3530"/>
    </location>
</feature>
<keyword evidence="6" id="KW-0109">Calcium transport</keyword>
<evidence type="ECO:0000256" key="28">
    <source>
        <dbReference type="ARBA" id="ARBA00046784"/>
    </source>
</evidence>
<dbReference type="Pfam" id="PF00520">
    <property type="entry name" value="Ion_trans"/>
    <property type="match status" value="1"/>
</dbReference>
<dbReference type="PROSITE" id="PS50188">
    <property type="entry name" value="B302_SPRY"/>
    <property type="match status" value="3"/>
</dbReference>
<evidence type="ECO:0000256" key="21">
    <source>
        <dbReference type="ARBA" id="ARBA00023286"/>
    </source>
</evidence>
<accession>A0A6P8RXT7</accession>
<dbReference type="Pfam" id="PF06459">
    <property type="entry name" value="RR_TM4-6"/>
    <property type="match status" value="1"/>
</dbReference>
<dbReference type="InterPro" id="IPR003032">
    <property type="entry name" value="Ryanodine_rcpt"/>
</dbReference>
<dbReference type="Gene3D" id="1.10.287.70">
    <property type="match status" value="1"/>
</dbReference>
<dbReference type="GO" id="GO:0006874">
    <property type="term" value="P:intracellular calcium ion homeostasis"/>
    <property type="evidence" value="ECO:0007669"/>
    <property type="project" value="InterPro"/>
</dbReference>
<dbReference type="GO" id="GO:0006941">
    <property type="term" value="P:striated muscle contraction"/>
    <property type="evidence" value="ECO:0007669"/>
    <property type="project" value="TreeGrafter"/>
</dbReference>
<feature type="compositionally biased region" description="Basic and acidic residues" evidence="30">
    <location>
        <begin position="4504"/>
        <end position="4530"/>
    </location>
</feature>
<evidence type="ECO:0000256" key="19">
    <source>
        <dbReference type="ARBA" id="ARBA00023136"/>
    </source>
</evidence>
<feature type="domain" description="B30.2/SPRY" evidence="32">
    <location>
        <begin position="600"/>
        <end position="804"/>
    </location>
</feature>
<dbReference type="RefSeq" id="XP_033809943.1">
    <property type="nucleotide sequence ID" value="XM_033954052.1"/>
</dbReference>
<dbReference type="SUPFAM" id="SSF47473">
    <property type="entry name" value="EF-hand"/>
    <property type="match status" value="1"/>
</dbReference>
<dbReference type="Gene3D" id="1.10.490.160">
    <property type="match status" value="2"/>
</dbReference>
<keyword evidence="14" id="KW-0067">ATP-binding</keyword>
<keyword evidence="9" id="KW-0479">Metal-binding</keyword>
<dbReference type="GO" id="GO:0033017">
    <property type="term" value="C:sarcoplasmic reticulum membrane"/>
    <property type="evidence" value="ECO:0007669"/>
    <property type="project" value="UniProtKB-SubCell"/>
</dbReference>
<dbReference type="GO" id="GO:0005524">
    <property type="term" value="F:ATP binding"/>
    <property type="evidence" value="ECO:0007669"/>
    <property type="project" value="UniProtKB-KW"/>
</dbReference>
<evidence type="ECO:0000256" key="12">
    <source>
        <dbReference type="ARBA" id="ARBA00022799"/>
    </source>
</evidence>
<dbReference type="Gene3D" id="1.10.238.10">
    <property type="entry name" value="EF-hand"/>
    <property type="match status" value="1"/>
</dbReference>
<dbReference type="InterPro" id="IPR000699">
    <property type="entry name" value="RIH_dom"/>
</dbReference>
<evidence type="ECO:0000256" key="17">
    <source>
        <dbReference type="ARBA" id="ARBA00022989"/>
    </source>
</evidence>
<dbReference type="CDD" id="cd12878">
    <property type="entry name" value="SPRY2_RyR"/>
    <property type="match status" value="1"/>
</dbReference>
<feature type="domain" description="MIR" evidence="33">
    <location>
        <begin position="105"/>
        <end position="160"/>
    </location>
</feature>
<dbReference type="InterPro" id="IPR001870">
    <property type="entry name" value="B30.2/SPRY"/>
</dbReference>
<keyword evidence="19 31" id="KW-0472">Membrane</keyword>
<feature type="region of interest" description="Disordered" evidence="30">
    <location>
        <begin position="1343"/>
        <end position="1380"/>
    </location>
</feature>
<feature type="compositionally biased region" description="Basic and acidic residues" evidence="30">
    <location>
        <begin position="2418"/>
        <end position="2434"/>
    </location>
</feature>
<feature type="region of interest" description="Disordered" evidence="30">
    <location>
        <begin position="2418"/>
        <end position="2442"/>
    </location>
</feature>
<dbReference type="Pfam" id="PF08709">
    <property type="entry name" value="Ins145_P3_rec"/>
    <property type="match status" value="1"/>
</dbReference>
<evidence type="ECO:0000256" key="6">
    <source>
        <dbReference type="ARBA" id="ARBA00022568"/>
    </source>
</evidence>
<feature type="region of interest" description="Disordered" evidence="30">
    <location>
        <begin position="1859"/>
        <end position="1949"/>
    </location>
</feature>
<dbReference type="SUPFAM" id="SSF49899">
    <property type="entry name" value="Concanavalin A-like lectins/glucanases"/>
    <property type="match status" value="2"/>
</dbReference>
<dbReference type="Gene3D" id="6.20.350.10">
    <property type="match status" value="1"/>
</dbReference>
<dbReference type="Gene3D" id="2.80.10.50">
    <property type="match status" value="2"/>
</dbReference>
<dbReference type="InterPro" id="IPR035764">
    <property type="entry name" value="SPRY2_RyR"/>
</dbReference>
<dbReference type="GO" id="GO:0005516">
    <property type="term" value="F:calmodulin binding"/>
    <property type="evidence" value="ECO:0007669"/>
    <property type="project" value="UniProtKB-KW"/>
</dbReference>
<feature type="compositionally biased region" description="Basic and acidic residues" evidence="30">
    <location>
        <begin position="1859"/>
        <end position="1879"/>
    </location>
</feature>
<evidence type="ECO:0000256" key="30">
    <source>
        <dbReference type="SAM" id="MobiDB-lite"/>
    </source>
</evidence>
<evidence type="ECO:0000256" key="18">
    <source>
        <dbReference type="ARBA" id="ARBA00023065"/>
    </source>
</evidence>
<dbReference type="Gene3D" id="2.60.120.920">
    <property type="match status" value="3"/>
</dbReference>
<dbReference type="FunFam" id="2.60.120.920:FF:000002">
    <property type="entry name" value="ryanodine receptor isoform X2"/>
    <property type="match status" value="1"/>
</dbReference>
<evidence type="ECO:0000256" key="25">
    <source>
        <dbReference type="ARBA" id="ARBA00032969"/>
    </source>
</evidence>
<feature type="region of interest" description="Disordered" evidence="30">
    <location>
        <begin position="3704"/>
        <end position="3723"/>
    </location>
</feature>
<feature type="compositionally biased region" description="Acidic residues" evidence="30">
    <location>
        <begin position="4285"/>
        <end position="4299"/>
    </location>
</feature>
<dbReference type="Gene3D" id="1.25.10.30">
    <property type="entry name" value="IP3 receptor type 1 binding core, RIH domain"/>
    <property type="match status" value="1"/>
</dbReference>
<feature type="domain" description="MIR" evidence="33">
    <location>
        <begin position="167"/>
        <end position="212"/>
    </location>
</feature>
<dbReference type="GeneID" id="117364638"/>
<dbReference type="GO" id="GO:0034704">
    <property type="term" value="C:calcium channel complex"/>
    <property type="evidence" value="ECO:0007669"/>
    <property type="project" value="TreeGrafter"/>
</dbReference>
<evidence type="ECO:0000313" key="34">
    <source>
        <dbReference type="Proteomes" id="UP000515159"/>
    </source>
</evidence>
<dbReference type="InterPro" id="IPR035761">
    <property type="entry name" value="SPRY1_RyR"/>
</dbReference>
<evidence type="ECO:0000259" key="32">
    <source>
        <dbReference type="PROSITE" id="PS50188"/>
    </source>
</evidence>
<keyword evidence="5" id="KW-0597">Phosphoprotein</keyword>
<name>A0A6P8RXT7_GEOSA</name>
<evidence type="ECO:0000256" key="13">
    <source>
        <dbReference type="ARBA" id="ARBA00022837"/>
    </source>
</evidence>
<keyword evidence="20 35" id="KW-0675">Receptor</keyword>
<evidence type="ECO:0000256" key="11">
    <source>
        <dbReference type="ARBA" id="ARBA00022741"/>
    </source>
</evidence>
<evidence type="ECO:0000256" key="16">
    <source>
        <dbReference type="ARBA" id="ARBA00022951"/>
    </source>
</evidence>
<proteinExistence type="predicted"/>
<keyword evidence="34" id="KW-1185">Reference proteome</keyword>
<sequence>MAETGDGEDEIQFLRTEDEVVLQCSATILKEQLKMCMGAEGFGNRLCFLEFTSNAQNVPPDLAICCFSLEQSLSVRALQEMLANTVEMGSEPLELDKWSSQGGGHRTLLYGHAILLRHSHSDMYLCCLTTSRSLTDKLAFDVGLQDNATGEACWWTIHPASKQRSEGEKVRVGDDLILVSVSSERYLHLSTASGDLQVDASFMQTLWNMNPISSGCECREGYLIGGHVLRLFHGHMDECLTIATTDQGEEQRRLAHYEGGAVCTHARSLWRLEPLRISWSGSHLKWGQSFRVRHVTTGKYLARDEEKGLILVDSERANTKTTAFCFRASKEKLDVAPKRDVEGMGAPEIKYGESMCFVQHVSSGLWLTYAAADKVVRLGPVKRKAILHQEGHMDDALSLSRSQCEESQAARMIYSTSGLFTVFIKGLDNLSGKNKPSAPVQLPINTVIRSLQDLIFYFLHPEEELQHEEKQTKLRSLRSRQNLFQEEGMITLVLDCIDRLNVYSTAAHFAEFAGEEAAESWKEIVNLLYELLAALIRGNRSNCALFSNNLDWLVSKLDRLEASSGILEVLYCVLIESPEVLNIIKENHIKSIISLLDKHGRNHKVLDVLCSLCVCNGVAVRSNQNLITENLLPRRDLLLQTQMINYVSSMRPNIVLGTCEGSTQYKKWYYEMIVDHVEPFVTAQATHLRVGWAMTEGYTPYPGGGEGWGANGVGDDLYSFGFDGLHLWSGRIARAVASPNQHQLAADDVISCCLDLSVPSISFRINGFPVQGMFENFNLDGLFYPVVSFSAGIKVRFLLGGRHGEFKFLPPPGYTPCYEALLPRERMRVEPIKEYKHDFQEIRNLLGPSKSLTHTSFTPYPVDTVQIVLPPHLERIREKLAENVHELWALTRIEQGWTYGPVRDDNKMLHPCLLDFHSLPDTERNYNLLMSGETLKTLLALGCHVGMADEKAEENLKKTKLPKSYMMSNGYKPAPLDLSHVKLTPAQNTLVDKLAENAHNVWARDRVHQGWTYSIVQDIKNKRNPRLVPYVLLDERTKKTNRDSLCEAVRTLIGYGYNIEPPDQETSAAQGSIQPRYERVRLFRLEKSYAVKSGRWYFEYEAVTQGEMRVGWARPNVHPDVELGADERAYVFNGCRGQRWHIGSEPFGRNWQPGDVVGCMIDLVEMNMMFTLNGEMLISDSGSDLAFKDIEIGDGFIPVCSLGQSQVGRLNLGQDVSSLRYFTICGLQEGFEPFAINMKRDLTMWFSKSLPQFVAVPPEHGHIEVARIDGTVDNPPCLKVTHKTFGSQNSNTDLMFLRLSMPVEFYEIFKCTPGATPLTRTLTIPEEEVKDIDMDSEFEVLKKSASRKEADAANEKELPAKEVPKEQGKGENEKDVATEKSKKRGFLFKAKKAAFPSPPPAAPPLPRLVKDVVPDDRDDPEVIMNTTTYYYSLRIFAGQEPSGVWVGWVTPDYHLYDMNFDLNKVRTATITMGDDKGNIYNSIKRSNCYMVWAGEYSNNTQQARISNEDLVIGCLVDLATGLMTFTANRKEINAFFQVEPNTMLFPAVFVLPSSQNLLQFELGKLKNIMPISAAMFRSERKNPVPQCPPRLDVQMLTPVVWSRMPNEFLQVEASRVSERHGWMVECTQPLTMMALHIPEENRCIDILELSEHQYTLTFHYHTLKLYCAVCALGNNRVAHALCSHVDESQLLYTIESCHLSGLLRCGYYDLLISIHLESAKRSRLTMNNEFIVPMTDETKSIRLFPDDARLHGLPGVGMSTCLRPPLHFSHPSFVSISSDQYQLSPYIPLDVLKTKAINMLTESVQDGGQHTRDPVGGSVEFQFVPVLKLISTLLIMGVFEDEDVKHILKMIEPNVFGEPKEEVAEKEPEMSVEEEKEKTEEEQEEEKGEEEEKEGEQEEEQEEEEQAEEEEREVEEHKAEAEAQEKAVEEAGEKTVETKEQEAKEEEEELEEGLLQMTLPESVKLQMCNLLQYFCDRELQHRVEALIAFSERYMDSLQTNQRARYKELMQAITMSAAETARRTREFRSPPQEQINMLLNFKSVQEDEECPVPEEVRDELIEFHTDLLAHCGIQIEAEEEEEEKDTTLRGRFMNLLDKMKQLRGKKEEEEEPEPEEEPKPRTLQELISHTTVHWAQESFIQNPELVRVMFSLLHRLYDGIGELVRALPKAYTINKVSVEDTMNLLESLGQIRSLLIVQMGPEEENLMIQSIGNIMNNKVFYQHPNLMRALGMHETVMEVMVNVLGGGESKEIRFPKMVTNCCRFLCYFCRISRQNQRAMFDHLSYLLENSGIGLGMRGSTPLDVAAASVIDNNELALALQEQDLEKVVTYLAGCGLQSCPMLVAKGYPDIGWNPVGGERYLDFLRFAVFVNGESVEENANVVVRLLIRRPECFGPALRGEGGNGLLAAIEEAIKISEDPARDGPSVKKDRRRELYGGDESPEESRVHLGNAIMSFYSALIDLLGRCAPEMHLIQAGKGEALRIRAILRSLVPIEDLVGVISLPLQIPAFGKDGNTIEPKMSASFVPDHKSPMVLFLDRVYGIDNQDFLLQVLEVGFLPDMRAAASLDTAAFSTTEMALALNRYLCTAVLPLITKCAPLFAGTEHRAIMIDSMLHTIYRLSRGRSLTKAQRDVIEECLMALCRSLRPSMLQHLLRRLVFDVPILNEFAKMPLKLLTNHYERCWKYYCLPTGWANYGVTSEEELHLTRKLFWGIFESLAHKKFDAELYKIVMPCLGAIAGAIPPDYVDASYSSKTEKKASVDAEGNFDPKPVETLNVIIPEKLDGFINKYAEYTHDKWAFDKIQNNWTYGEAIDEEAKTHPMLRPYKTFSEKDKEIYRWPIKESLKAMIAWEWMIEKAREGDEEKVEKKTKTRKISQSAQATYDPTTQTFTPTPLDLSGVTLSRELQAMSEQLAENYHNTWGRKKKQELEAKGGGTHPLLVPYDTLTAKEKARDREKAHELLKFLQINGYSVTRGLKDMELDTSSVEKRFAYGFLQKLLKWMDVAQEFIAHLEAVVSSGRMEKSPHEQEIKFFAKILLPLINQSFKNHCLYFLSTPAKVLGSGGHASNKEKEMIASLFCKLAALVRHRVSLFGTDAPSIVNCLHILARSLDARTVMKSGPEIVKAGLRSLFEGASDDIEKMVENLKLGKVSQSRTQVKGVSQNINYTTVALLPVLTSLFEHIAQHQFGDDVILDDVQVSCYRTLCSIYSLGTTKNPYVERQRPALGECLARLAAAMPVAFLEPSLNEYNACSVYTTKSPRERAILGLPDRVEEMCPDIPDLETLMKEIGGLAESGARYTEMPHVIEVTLPMLCNYLPRWWERGPENLPDDTSPCCTSVTSEHLNALLGSILKIIVNNLGIDEASWMKRLAVFAQPIVSKARPELLRSHFIPTMEKLKKRAGKVVAEEEQLRLEMRTESEDSEEIIKDEFSVLCRDLYALYPLLIRYVDNNRANWLTEPDSDAEELFRMVGEVFIFWSKSHNFKREEQNFVVQNEINNMSFLTADSKSKMSKSGESQSGGSDQERTKKKRRGDRYSVQTSLIVATLKKMLPIGLNMCSPTDQELISLAKLRYSLKDTDEEVQEFLFKNLHLQGKCENSSMRWQMALYKEMSGKAEDSNNPDKIVKRVQEVSAVLFHLELTEHPFKSKKAVWHKLLSKQRRRAVVACFRMTPLYNLPRHRACNMFLEGYKQGWITSEEYAFEDKMIDDLSKSSETEEEEEEETETKPDPLHQLILHFSRTALTEKSKLDEDYLYMAYADIMAKSCHIEEGEEEAEVEDEESELTFEEKEMEKQKLLYQQARLHNRGAAEMILQMISACKGETGAMVSSTLKLGISILNGGNSEVQQKMLDYLREKKEAGFFQSVQLLMQTCSVLDLNAFERQNKAEGLGMVTEEGTIINREQGEKVMADDLFTQDLFRFLQLMCEGHNNDFQNYLRTQTGNTTTINIIICTVDYLLRLQESISDFYWYYSGKDVIDEQGKRNFSKAMAVAKQVFNSLTEYIQGPCTGNQQSLAHSRLWDAVVGFLHVFAHMMMKLAQDSSQIGLLKELLDLQKDMVVMLLSLLEGNVVNGTIARQMVDMLVESSSNVEMILKFFDMFLKLKDIVASDAFKDYVTDPRGLISKKDFQKAMDSQKQYSPPEIQFLLSCSEADENEMINYEEFANRFQEPAKDIGFNIAVLLTNLSEHVPHDTRLQNFLVLAESIIGYFKPYLGRIEIMGASKKIERIYFEISETNKAQWEMPQVKESKRQFIFDVVNEGGESEKMELFINFCEDTIFEMQIAAQISECEEEKAEVEDDEGEGSEGTETEKSMDPSEPSSAFGEFVNNVVSFFKMFTYRNLRKQFRKVKKMTLKEILQVVVSFFWTLLIGIVFFIYNVCKGFFLIIWHTLFGGSLVEGAKKMTVTEILASMPDPTQDEIHGDGPPPVISTEVPEPGDVMDFVDTDTEEVHEQGTEVFGLDLRKEGTHYRLYAPDAPGGLGDMGDTTPVEPPTPEGSPILKRKFGDEEEPLEEPEKTEEIPVEPEKADAENGEKLAEKEESPEEPTESEEPKDVTKEKKKTAQREKKQESSEGGMEFWNELEIQRVKFLNYLSRNFYNLRFLALFLSFAINFILLFYKVSESPLGADEFEGSGFEEELEGSGLESGEEDDDEESIVYFFLEESTGYMQPTLQFLSIVHTLISFLCIIGYNCLKVPLVIFKREKELARKLEFDGVYITEQPEDDDIKGQWDRLVLNTPSFPSNYWDKFVKRKVLEKYGDIYGRERIAELLGMDLASLEITCQTEKKPEPDKSMFAWITAIDIKYQIWKFGVIFTNNSFLYLVWYTGMSFLGHYNNFFFAAHLLDIAMGVKTLRTILSSVTHNGKQLMMTVGLLAVVVYLYTVVAFNFFRKFYNKSEDEDEPDMKCDDMMTCYLFHMYVGVRAGGGIGDEIEDPAGDEYELYRVVFDITFFFFVIVILLAIIQGLIIDAFGELRDQQEQVKEDMETKCFICGIGSDYFDTTPHGFETHTLEEHNLANYMFFLMYLINKDETEHTGQESYVWKMYQERCWDFFPVGDCFRKQYEDQLS</sequence>
<evidence type="ECO:0000256" key="7">
    <source>
        <dbReference type="ARBA" id="ARBA00022673"/>
    </source>
</evidence>
<dbReference type="InterPro" id="IPR036300">
    <property type="entry name" value="MIR_dom_sf"/>
</dbReference>
<dbReference type="PANTHER" id="PTHR46399">
    <property type="entry name" value="B30.2/SPRY DOMAIN-CONTAINING PROTEIN"/>
    <property type="match status" value="1"/>
</dbReference>
<dbReference type="CDD" id="cd23290">
    <property type="entry name" value="beta-trefoil_MIR_RyR1"/>
    <property type="match status" value="1"/>
</dbReference>
<keyword evidence="18" id="KW-0406">Ion transport</keyword>
<dbReference type="InterPro" id="IPR013662">
    <property type="entry name" value="RIH_assoc-dom"/>
</dbReference>
<keyword evidence="12" id="KW-0702">S-nitrosylation</keyword>
<evidence type="ECO:0000256" key="10">
    <source>
        <dbReference type="ARBA" id="ARBA00022737"/>
    </source>
</evidence>
<evidence type="ECO:0000256" key="5">
    <source>
        <dbReference type="ARBA" id="ARBA00022553"/>
    </source>
</evidence>
<evidence type="ECO:0000256" key="24">
    <source>
        <dbReference type="ARBA" id="ARBA00032832"/>
    </source>
</evidence>
<keyword evidence="22" id="KW-0407">Ion channel</keyword>
<feature type="coiled-coil region" evidence="29">
    <location>
        <begin position="3764"/>
        <end position="3791"/>
    </location>
</feature>
<dbReference type="InterPro" id="IPR005821">
    <property type="entry name" value="Ion_trans_dom"/>
</dbReference>
<evidence type="ECO:0000256" key="15">
    <source>
        <dbReference type="ARBA" id="ARBA00022860"/>
    </source>
</evidence>
<dbReference type="FunFam" id="2.80.10.50:FF:000009">
    <property type="entry name" value="Ryanodine receptor 1 (skeletal)"/>
    <property type="match status" value="1"/>
</dbReference>
<feature type="transmembrane region" description="Helical" evidence="31">
    <location>
        <begin position="4796"/>
        <end position="4814"/>
    </location>
</feature>
<keyword evidence="16" id="KW-0703">Sarcoplasmic reticulum</keyword>
<dbReference type="CTD" id="6261"/>
<feature type="transmembrane region" description="Helical" evidence="31">
    <location>
        <begin position="4588"/>
        <end position="4608"/>
    </location>
</feature>
<dbReference type="SMART" id="SM00449">
    <property type="entry name" value="SPRY"/>
    <property type="match status" value="3"/>
</dbReference>
<evidence type="ECO:0000256" key="4">
    <source>
        <dbReference type="ARBA" id="ARBA00022473"/>
    </source>
</evidence>
<dbReference type="GO" id="GO:0042383">
    <property type="term" value="C:sarcolemma"/>
    <property type="evidence" value="ECO:0007669"/>
    <property type="project" value="TreeGrafter"/>
</dbReference>
<feature type="domain" description="B30.2/SPRY" evidence="32">
    <location>
        <begin position="1020"/>
        <end position="1217"/>
    </location>
</feature>
<evidence type="ECO:0000256" key="1">
    <source>
        <dbReference type="ARBA" id="ARBA00004326"/>
    </source>
</evidence>
<evidence type="ECO:0000256" key="23">
    <source>
        <dbReference type="ARBA" id="ARBA00031197"/>
    </source>
</evidence>
<feature type="transmembrane region" description="Helical" evidence="31">
    <location>
        <begin position="4348"/>
        <end position="4368"/>
    </location>
</feature>
<dbReference type="InterPro" id="IPR015925">
    <property type="entry name" value="Ryanodine_IP3_receptor"/>
</dbReference>
<dbReference type="Pfam" id="PF02815">
    <property type="entry name" value="MIR"/>
    <property type="match status" value="1"/>
</dbReference>
<dbReference type="SUPFAM" id="SSF82109">
    <property type="entry name" value="MIR domain"/>
    <property type="match status" value="2"/>
</dbReference>
<feature type="region of interest" description="Disordered" evidence="30">
    <location>
        <begin position="2864"/>
        <end position="2887"/>
    </location>
</feature>
<dbReference type="InterPro" id="IPR035762">
    <property type="entry name" value="SPRY3_RyR"/>
</dbReference>
<feature type="compositionally biased region" description="Basic and acidic residues" evidence="30">
    <location>
        <begin position="4540"/>
        <end position="4561"/>
    </location>
</feature>
<keyword evidence="7" id="KW-0107">Calcium channel</keyword>
<keyword evidence="15" id="KW-0112">Calmodulin-binding</keyword>
<dbReference type="GO" id="GO:0005219">
    <property type="term" value="F:ryanodine-sensitive calcium-release channel activity"/>
    <property type="evidence" value="ECO:0007669"/>
    <property type="project" value="InterPro"/>
</dbReference>
<dbReference type="GO" id="GO:0046872">
    <property type="term" value="F:metal ion binding"/>
    <property type="evidence" value="ECO:0007669"/>
    <property type="project" value="UniProtKB-KW"/>
</dbReference>
<dbReference type="InterPro" id="IPR016093">
    <property type="entry name" value="MIR_motif"/>
</dbReference>
<dbReference type="InterPro" id="IPR003877">
    <property type="entry name" value="SPRY_dom"/>
</dbReference>
<keyword evidence="11" id="KW-0547">Nucleotide-binding</keyword>
<evidence type="ECO:0000259" key="33">
    <source>
        <dbReference type="PROSITE" id="PS50919"/>
    </source>
</evidence>
<dbReference type="FunFam" id="1.25.10.30:FF:000002">
    <property type="entry name" value="ryanodine receptor isoform X2"/>
    <property type="match status" value="1"/>
</dbReference>
<dbReference type="FunFam" id="2.60.120.920:FF:000019">
    <property type="entry name" value="Ryanodine receptor 1 (skeletal)"/>
    <property type="match status" value="1"/>
</dbReference>
<reference evidence="35" key="1">
    <citation type="submission" date="2025-08" db="UniProtKB">
        <authorList>
            <consortium name="RefSeq"/>
        </authorList>
    </citation>
    <scope>IDENTIFICATION</scope>
</reference>
<evidence type="ECO:0000256" key="2">
    <source>
        <dbReference type="ARBA" id="ARBA00014291"/>
    </source>
</evidence>
<evidence type="ECO:0000256" key="29">
    <source>
        <dbReference type="SAM" id="Coils"/>
    </source>
</evidence>
<dbReference type="SUPFAM" id="SSF100909">
    <property type="entry name" value="IP3 receptor type 1 binding core, domain 2"/>
    <property type="match status" value="2"/>
</dbReference>
<dbReference type="PRINTS" id="PR00795">
    <property type="entry name" value="RYANODINER"/>
</dbReference>
<comment type="function">
    <text evidence="27">Cytosolic calcium-activated calcium channel that mediates the release of Ca(2+) from the sarcoplasmic reticulum into the cytosol and thereby plays a key role in triggering muscle contraction following depolarization of T-tubules. Repeated very high-level exercise increases the open probability of the channel and leads to Ca(2+) leaking into the cytoplasm. Can also mediate the release of Ca(2+) from intracellular stores in neurons, and may thereby promote prolonged Ca(2+) signaling in the brain. Required for normal embryonic development of muscle fibers and skeletal muscle. Required for normal heart morphogenesis, skin development and ossification during embryogenesis.</text>
</comment>
<feature type="transmembrane region" description="Helical" evidence="31">
    <location>
        <begin position="4858"/>
        <end position="4878"/>
    </location>
</feature>
<dbReference type="Pfam" id="PF02026">
    <property type="entry name" value="RyR"/>
    <property type="match status" value="4"/>
</dbReference>
<dbReference type="CDD" id="cd12879">
    <property type="entry name" value="SPRY3_RyR"/>
    <property type="match status" value="1"/>
</dbReference>
<protein>
    <recommendedName>
        <fullName evidence="2">Ryanodine receptor 1</fullName>
    </recommendedName>
    <alternativeName>
        <fullName evidence="25">Skeletal muscle calcium release channel</fullName>
    </alternativeName>
    <alternativeName>
        <fullName evidence="23">Skeletal muscle ryanodine receptor</fullName>
    </alternativeName>
    <alternativeName>
        <fullName evidence="26">Skeletal muscle-type ryanodine receptor</fullName>
    </alternativeName>
    <alternativeName>
        <fullName evidence="24">Type 1 ryanodine receptor</fullName>
    </alternativeName>
</protein>
<keyword evidence="8 31" id="KW-0812">Transmembrane</keyword>
<evidence type="ECO:0000256" key="14">
    <source>
        <dbReference type="ARBA" id="ARBA00022840"/>
    </source>
</evidence>
<feature type="region of interest" description="Disordered" evidence="30">
    <location>
        <begin position="4285"/>
        <end position="4312"/>
    </location>
</feature>
<organism evidence="34 35">
    <name type="scientific">Geotrypetes seraphini</name>
    <name type="common">Gaboon caecilian</name>
    <name type="synonym">Caecilia seraphini</name>
    <dbReference type="NCBI Taxonomy" id="260995"/>
    <lineage>
        <taxon>Eukaryota</taxon>
        <taxon>Metazoa</taxon>
        <taxon>Chordata</taxon>
        <taxon>Craniata</taxon>
        <taxon>Vertebrata</taxon>
        <taxon>Euteleostomi</taxon>
        <taxon>Amphibia</taxon>
        <taxon>Gymnophiona</taxon>
        <taxon>Geotrypetes</taxon>
    </lineage>
</organism>
<dbReference type="Proteomes" id="UP000515159">
    <property type="component" value="Chromosome 8"/>
</dbReference>
<dbReference type="GO" id="GO:0005790">
    <property type="term" value="C:smooth endoplasmic reticulum"/>
    <property type="evidence" value="ECO:0007669"/>
    <property type="project" value="TreeGrafter"/>
</dbReference>
<dbReference type="PROSITE" id="PS50919">
    <property type="entry name" value="MIR"/>
    <property type="match status" value="4"/>
</dbReference>
<feature type="domain" description="MIR" evidence="33">
    <location>
        <begin position="220"/>
        <end position="275"/>
    </location>
</feature>